<organism evidence="2 3">
    <name type="scientific">Wenxinia saemankumensis</name>
    <dbReference type="NCBI Taxonomy" id="1447782"/>
    <lineage>
        <taxon>Bacteria</taxon>
        <taxon>Pseudomonadati</taxon>
        <taxon>Pseudomonadota</taxon>
        <taxon>Alphaproteobacteria</taxon>
        <taxon>Rhodobacterales</taxon>
        <taxon>Roseobacteraceae</taxon>
        <taxon>Wenxinia</taxon>
    </lineage>
</organism>
<proteinExistence type="predicted"/>
<dbReference type="EMBL" id="FQYO01000003">
    <property type="protein sequence ID" value="SHI77487.1"/>
    <property type="molecule type" value="Genomic_DNA"/>
</dbReference>
<dbReference type="Proteomes" id="UP000184292">
    <property type="component" value="Unassembled WGS sequence"/>
</dbReference>
<evidence type="ECO:0000256" key="1">
    <source>
        <dbReference type="SAM" id="MobiDB-lite"/>
    </source>
</evidence>
<feature type="region of interest" description="Disordered" evidence="1">
    <location>
        <begin position="548"/>
        <end position="582"/>
    </location>
</feature>
<sequence length="582" mass="61156">MGTITSIRGGDPGPSGCAGSDLPDGVIGTVEEAIGGVEGAFTDAAEALVSGADRLRAVTSVLETYRTGLLALDAAGLEAGIQQIVADLAAARLGFAEESAATGRIHAALRSAGPALADLSSGVRTLECFTSTARVVETELGGDGSQTFSEQIRLLSERSRAGYRQLGSSHAELAGQCDAIRARQMAFRDEAMRELEGLGAELDRLAERIRPCLEAAAAETEGLNGALARLTRAMTTSMAALQVGDSFRQRLEHVRDALRDHAGPGDAARRVVARIAAAQIVAAAEALDRDLDRLGASIRAIAADTAALLDWSGTLLRESQITHLLEPLERAGGSGLARLYSLQEDRRQLDLQLSGMRASLKVMDGVMADQSVVDEEMRLGSYNVALRSLRSKDKGAVMSCVARQTGELIDACLSARRRIVSQIGEVRRTITEAIGRGDARVAARLDDIAGGLSDLGRLLQLWRDLGDSLAALAEAGPAAIASFRRCADAMGGQAQRLEALRRAAAELQDLSAGALDPEAPEARQAAAALRALYSVPQEREIHDLICPPEGQIPATADGAPAFTPRDASGPGAPAEAEEFDWF</sequence>
<dbReference type="AlphaFoldDB" id="A0A1M6DW41"/>
<evidence type="ECO:0008006" key="4">
    <source>
        <dbReference type="Google" id="ProtNLM"/>
    </source>
</evidence>
<name>A0A1M6DW41_9RHOB</name>
<dbReference type="RefSeq" id="WP_073328069.1">
    <property type="nucleotide sequence ID" value="NZ_FQYO01000003.1"/>
</dbReference>
<gene>
    <name evidence="2" type="ORF">SAMN05444417_1637</name>
</gene>
<feature type="region of interest" description="Disordered" evidence="1">
    <location>
        <begin position="1"/>
        <end position="22"/>
    </location>
</feature>
<dbReference type="OrthoDB" id="9816265at2"/>
<reference evidence="2 3" key="1">
    <citation type="submission" date="2016-11" db="EMBL/GenBank/DDBJ databases">
        <authorList>
            <person name="Jaros S."/>
            <person name="Januszkiewicz K."/>
            <person name="Wedrychowicz H."/>
        </authorList>
    </citation>
    <scope>NUCLEOTIDE SEQUENCE [LARGE SCALE GENOMIC DNA]</scope>
    <source>
        <strain evidence="2 3">DSM 100565</strain>
    </source>
</reference>
<dbReference type="STRING" id="1447782.SAMN05444417_1637"/>
<evidence type="ECO:0000313" key="2">
    <source>
        <dbReference type="EMBL" id="SHI77487.1"/>
    </source>
</evidence>
<evidence type="ECO:0000313" key="3">
    <source>
        <dbReference type="Proteomes" id="UP000184292"/>
    </source>
</evidence>
<accession>A0A1M6DW41</accession>
<keyword evidence="3" id="KW-1185">Reference proteome</keyword>
<protein>
    <recommendedName>
        <fullName evidence="4">Methyl-accepting chemotaxis protein</fullName>
    </recommendedName>
</protein>